<reference evidence="3 4" key="1">
    <citation type="submission" date="2018-07" db="EMBL/GenBank/DDBJ databases">
        <title>Desertimonas flava gen. nov. sp. nov.</title>
        <authorList>
            <person name="Liu S."/>
        </authorList>
    </citation>
    <scope>NUCLEOTIDE SEQUENCE [LARGE SCALE GENOMIC DNA]</scope>
    <source>
        <strain evidence="3 4">16Sb5-5</strain>
    </source>
</reference>
<name>A0A367YWS8_9ACTN</name>
<dbReference type="EMBL" id="QOUI01000006">
    <property type="protein sequence ID" value="RCK69462.1"/>
    <property type="molecule type" value="Genomic_DNA"/>
</dbReference>
<feature type="region of interest" description="Disordered" evidence="1">
    <location>
        <begin position="32"/>
        <end position="57"/>
    </location>
</feature>
<dbReference type="RefSeq" id="WP_114126780.1">
    <property type="nucleotide sequence ID" value="NZ_QOUI01000006.1"/>
</dbReference>
<evidence type="ECO:0000259" key="2">
    <source>
        <dbReference type="SMART" id="SM00909"/>
    </source>
</evidence>
<accession>A0A367YWS8</accession>
<protein>
    <recommendedName>
        <fullName evidence="2">GerMN domain-containing protein</fullName>
    </recommendedName>
</protein>
<dbReference type="InterPro" id="IPR059026">
    <property type="entry name" value="LpqB_N"/>
</dbReference>
<dbReference type="PROSITE" id="PS51257">
    <property type="entry name" value="PROKAR_LIPOPROTEIN"/>
    <property type="match status" value="1"/>
</dbReference>
<dbReference type="AlphaFoldDB" id="A0A367YWS8"/>
<evidence type="ECO:0000313" key="4">
    <source>
        <dbReference type="Proteomes" id="UP000252770"/>
    </source>
</evidence>
<feature type="domain" description="GerMN" evidence="2">
    <location>
        <begin position="202"/>
        <end position="292"/>
    </location>
</feature>
<comment type="caution">
    <text evidence="3">The sequence shown here is derived from an EMBL/GenBank/DDBJ whole genome shotgun (WGS) entry which is preliminary data.</text>
</comment>
<keyword evidence="4" id="KW-1185">Reference proteome</keyword>
<proteinExistence type="predicted"/>
<organism evidence="3 4">
    <name type="scientific">Desertihabitans brevis</name>
    <dbReference type="NCBI Taxonomy" id="2268447"/>
    <lineage>
        <taxon>Bacteria</taxon>
        <taxon>Bacillati</taxon>
        <taxon>Actinomycetota</taxon>
        <taxon>Actinomycetes</taxon>
        <taxon>Propionibacteriales</taxon>
        <taxon>Propionibacteriaceae</taxon>
        <taxon>Desertihabitans</taxon>
    </lineage>
</organism>
<evidence type="ECO:0000313" key="3">
    <source>
        <dbReference type="EMBL" id="RCK69462.1"/>
    </source>
</evidence>
<dbReference type="Pfam" id="PF25976">
    <property type="entry name" value="LpqB_N"/>
    <property type="match status" value="1"/>
</dbReference>
<dbReference type="Pfam" id="PF10646">
    <property type="entry name" value="Germane"/>
    <property type="match status" value="1"/>
</dbReference>
<dbReference type="SMART" id="SM00909">
    <property type="entry name" value="Germane"/>
    <property type="match status" value="1"/>
</dbReference>
<evidence type="ECO:0000256" key="1">
    <source>
        <dbReference type="SAM" id="MobiDB-lite"/>
    </source>
</evidence>
<dbReference type="Proteomes" id="UP000252770">
    <property type="component" value="Unassembled WGS sequence"/>
</dbReference>
<sequence length="585" mass="62724">MTPGRRRGGWPAWLLLPLLVAVLTSCLSVPTSGPVESGGTAGPAPSGPVEIEPQPPAAGASPALVVEGFLHAMANYRTDYTVAREYLAEEVRDSWRPERAVIVYDSGSPVSTGETVVLDRPLVAVVDAGGAFQRQDRRYRIDFEMRRDAAGEWRIGNPPDGLLISQYLFERFYDDVNVYYFNPEFSTLVPDPIYVPRGSQSATTLLRAMLDGPTSWLREAVVSAVPEGTELGLSIPVDAGGVADVSLSATVDALNNEQRTRMAAQVVWTLRQLPQITAVRFLVDGMPYVVPGQDPGGVLPLNAYQYFSPVPALDSALYVATEQGIGSTRSDVLPYEVRPLDGPLGGWTEPVAGLAVSNDPMPKAAVVTGDRSRLLVADSAPEAALVTVLEGQQGLLAPQWDRFDELWTAASGPEPGFWVVRDEQPLRVRAPALEEAELVDFAISPDATRMAVVRRTAAGTELGLALITRGDDPRVDSWRRLPLVSSGRSGPTTVAAVDWTSATSLLVLGATTPDGPLLPWTVDQDGAGMNQVGSGSWSARSLHAHASDQTAPAAVVGRDGELWVRETDFSWPEKLQGVRAAAYRG</sequence>
<dbReference type="InterPro" id="IPR019606">
    <property type="entry name" value="GerMN"/>
</dbReference>
<gene>
    <name evidence="3" type="ORF">DT076_11330</name>
</gene>